<evidence type="ECO:0000256" key="4">
    <source>
        <dbReference type="ARBA" id="ARBA00022737"/>
    </source>
</evidence>
<organism evidence="15 17">
    <name type="scientific">Biomphalaria glabrata</name>
    <name type="common">Bloodfluke planorb</name>
    <name type="synonym">Freshwater snail</name>
    <dbReference type="NCBI Taxonomy" id="6526"/>
    <lineage>
        <taxon>Eukaryota</taxon>
        <taxon>Metazoa</taxon>
        <taxon>Spiralia</taxon>
        <taxon>Lophotrochozoa</taxon>
        <taxon>Mollusca</taxon>
        <taxon>Gastropoda</taxon>
        <taxon>Heterobranchia</taxon>
        <taxon>Euthyneura</taxon>
        <taxon>Panpulmonata</taxon>
        <taxon>Hygrophila</taxon>
        <taxon>Lymnaeoidea</taxon>
        <taxon>Planorbidae</taxon>
        <taxon>Biomphalaria</taxon>
    </lineage>
</organism>
<evidence type="ECO:0000256" key="6">
    <source>
        <dbReference type="ARBA" id="ARBA00022833"/>
    </source>
</evidence>
<dbReference type="OrthoDB" id="5428132at2759"/>
<evidence type="ECO:0000256" key="3">
    <source>
        <dbReference type="ARBA" id="ARBA00022723"/>
    </source>
</evidence>
<dbReference type="RefSeq" id="XP_055890723.1">
    <property type="nucleotide sequence ID" value="XM_056034748.1"/>
</dbReference>
<feature type="region of interest" description="Disordered" evidence="13">
    <location>
        <begin position="45"/>
        <end position="106"/>
    </location>
</feature>
<feature type="region of interest" description="Disordered" evidence="13">
    <location>
        <begin position="288"/>
        <end position="319"/>
    </location>
</feature>
<feature type="region of interest" description="Disordered" evidence="13">
    <location>
        <begin position="392"/>
        <end position="412"/>
    </location>
</feature>
<evidence type="ECO:0000313" key="17">
    <source>
        <dbReference type="RefSeq" id="XP_055890723.1"/>
    </source>
</evidence>
<dbReference type="GO" id="GO:0000978">
    <property type="term" value="F:RNA polymerase II cis-regulatory region sequence-specific DNA binding"/>
    <property type="evidence" value="ECO:0007669"/>
    <property type="project" value="TreeGrafter"/>
</dbReference>
<dbReference type="AlphaFoldDB" id="A0A9W3AU12"/>
<dbReference type="Gene3D" id="3.30.160.60">
    <property type="entry name" value="Classic Zinc Finger"/>
    <property type="match status" value="4"/>
</dbReference>
<dbReference type="SUPFAM" id="SSF57667">
    <property type="entry name" value="beta-beta-alpha zinc fingers"/>
    <property type="match status" value="3"/>
</dbReference>
<dbReference type="FunFam" id="3.30.160.60:FF:000207">
    <property type="entry name" value="zinc finger protein SNAI2"/>
    <property type="match status" value="1"/>
</dbReference>
<dbReference type="Proteomes" id="UP001165740">
    <property type="component" value="Chromosome 7"/>
</dbReference>
<evidence type="ECO:0000313" key="15">
    <source>
        <dbReference type="Proteomes" id="UP001165740"/>
    </source>
</evidence>
<comment type="similarity">
    <text evidence="11">Belongs to the snail C2H2-type zinc-finger protein family.</text>
</comment>
<feature type="compositionally biased region" description="Basic and acidic residues" evidence="13">
    <location>
        <begin position="289"/>
        <end position="304"/>
    </location>
</feature>
<dbReference type="FunFam" id="3.30.160.60:FF:000322">
    <property type="entry name" value="GDNF-inducible zinc finger protein 1"/>
    <property type="match status" value="1"/>
</dbReference>
<keyword evidence="3" id="KW-0479">Metal-binding</keyword>
<feature type="domain" description="C2H2-type" evidence="14">
    <location>
        <begin position="623"/>
        <end position="645"/>
    </location>
</feature>
<keyword evidence="6" id="KW-0862">Zinc</keyword>
<evidence type="ECO:0000256" key="9">
    <source>
        <dbReference type="ARBA" id="ARBA00023163"/>
    </source>
</evidence>
<comment type="similarity">
    <text evidence="2">Belongs to the krueppel C2H2-type zinc-finger protein family.</text>
</comment>
<evidence type="ECO:0000256" key="11">
    <source>
        <dbReference type="ARBA" id="ARBA00037948"/>
    </source>
</evidence>
<protein>
    <submittedName>
        <fullName evidence="16 17">Zinc finger protein 528-like</fullName>
    </submittedName>
</protein>
<dbReference type="CDD" id="cd00065">
    <property type="entry name" value="FYVE_like_SF"/>
    <property type="match status" value="1"/>
</dbReference>
<dbReference type="SMART" id="SM00355">
    <property type="entry name" value="ZnF_C2H2"/>
    <property type="match status" value="5"/>
</dbReference>
<dbReference type="FunFam" id="3.30.160.60:FF:000043">
    <property type="entry name" value="Scratch family zinc finger 2"/>
    <property type="match status" value="1"/>
</dbReference>
<dbReference type="GeneID" id="106057703"/>
<feature type="compositionally biased region" description="Basic and acidic residues" evidence="13">
    <location>
        <begin position="45"/>
        <end position="57"/>
    </location>
</feature>
<evidence type="ECO:0000256" key="12">
    <source>
        <dbReference type="PROSITE-ProRule" id="PRU00042"/>
    </source>
</evidence>
<evidence type="ECO:0000256" key="8">
    <source>
        <dbReference type="ARBA" id="ARBA00023125"/>
    </source>
</evidence>
<keyword evidence="4" id="KW-0677">Repeat</keyword>
<evidence type="ECO:0000256" key="2">
    <source>
        <dbReference type="ARBA" id="ARBA00006991"/>
    </source>
</evidence>
<dbReference type="InterPro" id="IPR036236">
    <property type="entry name" value="Znf_C2H2_sf"/>
</dbReference>
<keyword evidence="15" id="KW-1185">Reference proteome</keyword>
<dbReference type="RefSeq" id="XP_055890722.1">
    <property type="nucleotide sequence ID" value="XM_056034747.1"/>
</dbReference>
<dbReference type="InterPro" id="IPR050527">
    <property type="entry name" value="Snail/Krueppel_Znf"/>
</dbReference>
<gene>
    <name evidence="16 17" type="primary">LOC106057703</name>
</gene>
<proteinExistence type="inferred from homology"/>
<reference evidence="16 17" key="1">
    <citation type="submission" date="2025-04" db="UniProtKB">
        <authorList>
            <consortium name="RefSeq"/>
        </authorList>
    </citation>
    <scope>IDENTIFICATION</scope>
</reference>
<dbReference type="OMA" id="GQIVFKM"/>
<feature type="compositionally biased region" description="Polar residues" evidence="13">
    <location>
        <begin position="58"/>
        <end position="87"/>
    </location>
</feature>
<dbReference type="InterPro" id="IPR013087">
    <property type="entry name" value="Znf_C2H2_type"/>
</dbReference>
<name>A0A9W3AU12_BIOGL</name>
<sequence length="767" mass="86571">MPQSLVLTHRRVDIFNNTNIEVRNNSRGSYEDDCNSLYSDCGEDNKMYGETSPRDQARTNGSPVSTSPMSRKQAILQRQSLEKYQNVSDGESDSGSSTSAEARHEMAPELEYSWECPSGLSLLLELMTQSPQRLSSRDVVEVGSEVKATEKHRSRSDMECVSIDGMRERYGVYSRQGEVSEMNTPLANHEKYVSAGERQYAHFEDNVDRRSSFNYSPYPPHCEQQNSPTQVPIESTAYEYEEHEHGQKFYLAQRKISFDAGRYDNGKPVVQRPNSPIEEPIDYSQLSSRRREVKVEMPDTKQEPQDLSLRSPDEDCSGRYGNVTSRLTEKAPPVLVPKYEFILSPKMDNNGNLILTQPQSNTKSELIGQDYLKRKSSDAAQDSSTAKYSYDLKHETVAPQRSPTTKSTSEHKYETFPVSKHNNVSQNSPYAEEKTEVPYHPKLKYLVAATQYAKAKAKQEEEAELEAKQKSCSQPSALFSQDRSLQEEMSAEVPEEERMTLVSPQSVPTSDYFQHNSIHSTNVFILNTGSSIIASEVPRGSIMSQQQSQIIEIHPHLTPSSAIHISGQVIGSSDILVQEQYANDLEPPSPDDQPLSPASLREQQSTLSELLFSSSRKAGVDPYACADCGKRYSTSSNLARHRQTHRSVCDKKARKCPHCEKVYVSMPAYSMHVRTHNQGCECPHCGKKFSRPWLLQGHIRTHTGEKPFGCHQCGKSFADKSNLRAHIQTHSTDKPYVCGRCGKAFALKSYLYKHEESSCMRGQRFRN</sequence>
<evidence type="ECO:0000256" key="13">
    <source>
        <dbReference type="SAM" id="MobiDB-lite"/>
    </source>
</evidence>
<dbReference type="GO" id="GO:0008270">
    <property type="term" value="F:zinc ion binding"/>
    <property type="evidence" value="ECO:0007669"/>
    <property type="project" value="UniProtKB-KW"/>
</dbReference>
<evidence type="ECO:0000259" key="14">
    <source>
        <dbReference type="PROSITE" id="PS50157"/>
    </source>
</evidence>
<keyword evidence="9" id="KW-0804">Transcription</keyword>
<accession>A0A9W3AU12</accession>
<keyword evidence="10" id="KW-0539">Nucleus</keyword>
<dbReference type="PROSITE" id="PS00028">
    <property type="entry name" value="ZINC_FINGER_C2H2_1"/>
    <property type="match status" value="3"/>
</dbReference>
<dbReference type="PANTHER" id="PTHR24388:SF100">
    <property type="entry name" value="ZINC FINGER PROTEIN 423"/>
    <property type="match status" value="1"/>
</dbReference>
<feature type="domain" description="C2H2-type" evidence="14">
    <location>
        <begin position="680"/>
        <end position="707"/>
    </location>
</feature>
<keyword evidence="7" id="KW-0805">Transcription regulation</keyword>
<keyword evidence="8" id="KW-0238">DNA-binding</keyword>
<dbReference type="GO" id="GO:0000981">
    <property type="term" value="F:DNA-binding transcription factor activity, RNA polymerase II-specific"/>
    <property type="evidence" value="ECO:0007669"/>
    <property type="project" value="TreeGrafter"/>
</dbReference>
<evidence type="ECO:0000256" key="10">
    <source>
        <dbReference type="ARBA" id="ARBA00023242"/>
    </source>
</evidence>
<evidence type="ECO:0000256" key="5">
    <source>
        <dbReference type="ARBA" id="ARBA00022771"/>
    </source>
</evidence>
<feature type="domain" description="C2H2-type" evidence="14">
    <location>
        <begin position="708"/>
        <end position="735"/>
    </location>
</feature>
<evidence type="ECO:0000313" key="16">
    <source>
        <dbReference type="RefSeq" id="XP_055890722.1"/>
    </source>
</evidence>
<comment type="subcellular location">
    <subcellularLocation>
        <location evidence="1">Nucleus</location>
    </subcellularLocation>
</comment>
<dbReference type="Pfam" id="PF00096">
    <property type="entry name" value="zf-C2H2"/>
    <property type="match status" value="3"/>
</dbReference>
<keyword evidence="5 12" id="KW-0863">Zinc-finger</keyword>
<evidence type="ECO:0000256" key="1">
    <source>
        <dbReference type="ARBA" id="ARBA00004123"/>
    </source>
</evidence>
<feature type="region of interest" description="Disordered" evidence="13">
    <location>
        <begin position="264"/>
        <end position="283"/>
    </location>
</feature>
<dbReference type="PROSITE" id="PS50157">
    <property type="entry name" value="ZINC_FINGER_C2H2_2"/>
    <property type="match status" value="4"/>
</dbReference>
<evidence type="ECO:0000256" key="7">
    <source>
        <dbReference type="ARBA" id="ARBA00023015"/>
    </source>
</evidence>
<feature type="domain" description="C2H2-type" evidence="14">
    <location>
        <begin position="736"/>
        <end position="765"/>
    </location>
</feature>
<dbReference type="PANTHER" id="PTHR24388">
    <property type="entry name" value="ZINC FINGER PROTEIN"/>
    <property type="match status" value="1"/>
</dbReference>
<dbReference type="GO" id="GO:0005634">
    <property type="term" value="C:nucleus"/>
    <property type="evidence" value="ECO:0007669"/>
    <property type="project" value="UniProtKB-SubCell"/>
</dbReference>
<dbReference type="FunFam" id="3.30.160.60:FF:001506">
    <property type="entry name" value="Zinc finger protein"/>
    <property type="match status" value="1"/>
</dbReference>